<dbReference type="Gene3D" id="3.10.620.30">
    <property type="match status" value="1"/>
</dbReference>
<dbReference type="Pfam" id="PF01841">
    <property type="entry name" value="Transglut_core"/>
    <property type="match status" value="1"/>
</dbReference>
<dbReference type="InterPro" id="IPR038765">
    <property type="entry name" value="Papain-like_cys_pep_sf"/>
</dbReference>
<dbReference type="SUPFAM" id="SSF54001">
    <property type="entry name" value="Cysteine proteinases"/>
    <property type="match status" value="1"/>
</dbReference>
<feature type="domain" description="Transglutaminase-like" evidence="1">
    <location>
        <begin position="198"/>
        <end position="260"/>
    </location>
</feature>
<dbReference type="EMBL" id="JAFBEE010000009">
    <property type="protein sequence ID" value="MBM7615052.1"/>
    <property type="molecule type" value="Genomic_DNA"/>
</dbReference>
<organism evidence="2 3">
    <name type="scientific">Alkaliphilus hydrothermalis</name>
    <dbReference type="NCBI Taxonomy" id="1482730"/>
    <lineage>
        <taxon>Bacteria</taxon>
        <taxon>Bacillati</taxon>
        <taxon>Bacillota</taxon>
        <taxon>Clostridia</taxon>
        <taxon>Peptostreptococcales</taxon>
        <taxon>Natronincolaceae</taxon>
        <taxon>Alkaliphilus</taxon>
    </lineage>
</organism>
<comment type="caution">
    <text evidence="2">The sequence shown here is derived from an EMBL/GenBank/DDBJ whole genome shotgun (WGS) entry which is preliminary data.</text>
</comment>
<proteinExistence type="predicted"/>
<sequence length="284" mass="32807">MKREFSFSRSFFVVLFISLIFIANLSVGYGSTNWPMSHKGVSIKGMGFDSEEGVVNLWGTTSHEKIKILIKYKDINKWLEVELQEGKFNERFWLTEGKGSYEIIMMIHKEDRKYSYGPRLNIENEADVNPFLVPITHIESDNEDIIEMATTITQHFNNDTDKAKAIFNWVTGNIKYDYDKYHDQLNSNYNHQYGALNTLKTKTGVCYDFATLTAALGRGIGLQVKVVEGLGVTDEFSGLHAWNEVYISEENRWISLDTTFSALSSKDWFDNQDFNDYHVKSKEY</sequence>
<evidence type="ECO:0000313" key="2">
    <source>
        <dbReference type="EMBL" id="MBM7615052.1"/>
    </source>
</evidence>
<accession>A0ABS2NQ33</accession>
<dbReference type="PANTHER" id="PTHR33490">
    <property type="entry name" value="BLR5614 PROTEIN-RELATED"/>
    <property type="match status" value="1"/>
</dbReference>
<dbReference type="PANTHER" id="PTHR33490:SF3">
    <property type="entry name" value="CONSERVED INTEGRAL MEMBRANE PROTEIN"/>
    <property type="match status" value="1"/>
</dbReference>
<gene>
    <name evidence="2" type="ORF">JOC73_001614</name>
</gene>
<evidence type="ECO:0000313" key="3">
    <source>
        <dbReference type="Proteomes" id="UP001314796"/>
    </source>
</evidence>
<dbReference type="RefSeq" id="WP_204401844.1">
    <property type="nucleotide sequence ID" value="NZ_JAFBEE010000009.1"/>
</dbReference>
<dbReference type="SMART" id="SM00460">
    <property type="entry name" value="TGc"/>
    <property type="match status" value="1"/>
</dbReference>
<keyword evidence="3" id="KW-1185">Reference proteome</keyword>
<name>A0ABS2NQ33_9FIRM</name>
<reference evidence="2 3" key="1">
    <citation type="submission" date="2021-01" db="EMBL/GenBank/DDBJ databases">
        <title>Genomic Encyclopedia of Type Strains, Phase IV (KMG-IV): sequencing the most valuable type-strain genomes for metagenomic binning, comparative biology and taxonomic classification.</title>
        <authorList>
            <person name="Goeker M."/>
        </authorList>
    </citation>
    <scope>NUCLEOTIDE SEQUENCE [LARGE SCALE GENOMIC DNA]</scope>
    <source>
        <strain evidence="2 3">DSM 25890</strain>
    </source>
</reference>
<dbReference type="Proteomes" id="UP001314796">
    <property type="component" value="Unassembled WGS sequence"/>
</dbReference>
<dbReference type="InterPro" id="IPR002931">
    <property type="entry name" value="Transglutaminase-like"/>
</dbReference>
<evidence type="ECO:0000259" key="1">
    <source>
        <dbReference type="SMART" id="SM00460"/>
    </source>
</evidence>
<protein>
    <submittedName>
        <fullName evidence="2">Transglutaminase-like putative cysteine protease</fullName>
    </submittedName>
</protein>